<gene>
    <name evidence="3" type="ORF">CSSPJE1EN2_LOCUS6068</name>
</gene>
<accession>A0ABP1AKJ8</accession>
<keyword evidence="1" id="KW-0175">Coiled coil</keyword>
<evidence type="ECO:0000256" key="1">
    <source>
        <dbReference type="SAM" id="Coils"/>
    </source>
</evidence>
<feature type="compositionally biased region" description="Polar residues" evidence="2">
    <location>
        <begin position="139"/>
        <end position="154"/>
    </location>
</feature>
<proteinExistence type="predicted"/>
<dbReference type="Proteomes" id="UP001497522">
    <property type="component" value="Chromosome 13"/>
</dbReference>
<evidence type="ECO:0000313" key="4">
    <source>
        <dbReference type="Proteomes" id="UP001497522"/>
    </source>
</evidence>
<keyword evidence="4" id="KW-1185">Reference proteome</keyword>
<protein>
    <submittedName>
        <fullName evidence="3">Uncharacterized protein</fullName>
    </submittedName>
</protein>
<dbReference type="EMBL" id="OZ023714">
    <property type="protein sequence ID" value="CAK9863073.1"/>
    <property type="molecule type" value="Genomic_DNA"/>
</dbReference>
<reference evidence="3" key="1">
    <citation type="submission" date="2024-03" db="EMBL/GenBank/DDBJ databases">
        <authorList>
            <consortium name="ELIXIR-Norway"/>
            <consortium name="Elixir Norway"/>
        </authorList>
    </citation>
    <scope>NUCLEOTIDE SEQUENCE</scope>
</reference>
<sequence>MIRFGRLVRDVIQVLRGRAPDEVVRHQTMAIQEQISRLRVARAAREKRLEDEALLKLQSVVEEMQQLKESLIAAEAAVVEHVDQIGREAEAQLQEDWSTKESTVMAGVMNSQQTVVVTKAHEQVHADLSLKKEAFDDSQCNQGVQKQTNNSSDKVLSPSP</sequence>
<feature type="coiled-coil region" evidence="1">
    <location>
        <begin position="50"/>
        <end position="84"/>
    </location>
</feature>
<name>A0ABP1AKJ8_9BRYO</name>
<organism evidence="3 4">
    <name type="scientific">Sphagnum jensenii</name>
    <dbReference type="NCBI Taxonomy" id="128206"/>
    <lineage>
        <taxon>Eukaryota</taxon>
        <taxon>Viridiplantae</taxon>
        <taxon>Streptophyta</taxon>
        <taxon>Embryophyta</taxon>
        <taxon>Bryophyta</taxon>
        <taxon>Sphagnophytina</taxon>
        <taxon>Sphagnopsida</taxon>
        <taxon>Sphagnales</taxon>
        <taxon>Sphagnaceae</taxon>
        <taxon>Sphagnum</taxon>
    </lineage>
</organism>
<feature type="region of interest" description="Disordered" evidence="2">
    <location>
        <begin position="139"/>
        <end position="160"/>
    </location>
</feature>
<evidence type="ECO:0000256" key="2">
    <source>
        <dbReference type="SAM" id="MobiDB-lite"/>
    </source>
</evidence>
<evidence type="ECO:0000313" key="3">
    <source>
        <dbReference type="EMBL" id="CAK9863073.1"/>
    </source>
</evidence>